<dbReference type="Proteomes" id="UP000002762">
    <property type="component" value="Unassembled WGS sequence"/>
</dbReference>
<dbReference type="InParanoid" id="J4UEV2"/>
<dbReference type="SMART" id="SM00248">
    <property type="entry name" value="ANK"/>
    <property type="match status" value="6"/>
</dbReference>
<dbReference type="OrthoDB" id="4894734at2759"/>
<dbReference type="SUPFAM" id="SSF48403">
    <property type="entry name" value="Ankyrin repeat"/>
    <property type="match status" value="2"/>
</dbReference>
<reference evidence="5 6" key="1">
    <citation type="journal article" date="2012" name="Sci. Rep.">
        <title>Genomic perspectives on the evolution of fungal entomopathogenicity in Beauveria bassiana.</title>
        <authorList>
            <person name="Xiao G."/>
            <person name="Ying S.H."/>
            <person name="Zheng P."/>
            <person name="Wang Z.L."/>
            <person name="Zhang S."/>
            <person name="Xie X.Q."/>
            <person name="Shang Y."/>
            <person name="St Leger R.J."/>
            <person name="Zhao G.P."/>
            <person name="Wang C."/>
            <person name="Feng M.G."/>
        </authorList>
    </citation>
    <scope>NUCLEOTIDE SEQUENCE [LARGE SCALE GENOMIC DNA]</scope>
    <source>
        <strain evidence="5 6">ARSEF 2860</strain>
    </source>
</reference>
<dbReference type="GeneID" id="19893234"/>
<dbReference type="Gene3D" id="1.25.40.20">
    <property type="entry name" value="Ankyrin repeat-containing domain"/>
    <property type="match status" value="2"/>
</dbReference>
<dbReference type="PROSITE" id="PS50088">
    <property type="entry name" value="ANK_REPEAT"/>
    <property type="match status" value="1"/>
</dbReference>
<evidence type="ECO:0000256" key="2">
    <source>
        <dbReference type="ARBA" id="ARBA00023043"/>
    </source>
</evidence>
<keyword evidence="6" id="KW-1185">Reference proteome</keyword>
<evidence type="ECO:0000313" key="6">
    <source>
        <dbReference type="Proteomes" id="UP000002762"/>
    </source>
</evidence>
<dbReference type="CDD" id="cd09917">
    <property type="entry name" value="F-box_SF"/>
    <property type="match status" value="1"/>
</dbReference>
<dbReference type="PROSITE" id="PS50297">
    <property type="entry name" value="ANK_REP_REGION"/>
    <property type="match status" value="1"/>
</dbReference>
<dbReference type="InterPro" id="IPR036770">
    <property type="entry name" value="Ankyrin_rpt-contain_sf"/>
</dbReference>
<dbReference type="HOGENOM" id="CLU_685088_0_0_1"/>
<proteinExistence type="predicted"/>
<name>J4UEV2_BEAB2</name>
<dbReference type="EMBL" id="JH725250">
    <property type="protein sequence ID" value="EJP60837.1"/>
    <property type="molecule type" value="Genomic_DNA"/>
</dbReference>
<dbReference type="PANTHER" id="PTHR24173:SF74">
    <property type="entry name" value="ANKYRIN REPEAT DOMAIN-CONTAINING PROTEIN 16"/>
    <property type="match status" value="1"/>
</dbReference>
<evidence type="ECO:0000256" key="4">
    <source>
        <dbReference type="SAM" id="MobiDB-lite"/>
    </source>
</evidence>
<evidence type="ECO:0000256" key="1">
    <source>
        <dbReference type="ARBA" id="ARBA00022737"/>
    </source>
</evidence>
<keyword evidence="2 3" id="KW-0040">ANK repeat</keyword>
<evidence type="ECO:0000313" key="5">
    <source>
        <dbReference type="EMBL" id="EJP60837.1"/>
    </source>
</evidence>
<sequence>MNQQPLRQSSAERPKKTCWLPPELWLGVCDYLSERQVSYLSRTNRSMSRLLQQYLLRRNVQRSGTSCLPHLAKRGDMRQIRLLQAYEGFRTDARDCDGDTALLRAIEADHESIALALIEIGGPHVNMRNGRHSRRPLTLAVCNDQTNVVRKLLECDDIEPNGVRHTDYGRPVFLACESGNEEIFKLLITSSGIDLSMTDPLGRTALHVAARHGSASVVEMLLDDGRISPDVLDADGQTALEIAFTAGKFDAIEVMYAHGIRAQRSYIEQASKHLGERFTSKFLTLDSWPTLLHICSCAAARGHAGLVNELLPYANRQQREQSLVLAAYYGHVETVELLLKYQSPNFEDRRKRTPEWYARSQGHFSTVRLFKSWNVAQGVKRKRDGSNHEGQGQNKRNPIIID</sequence>
<dbReference type="STRING" id="655819.J4UEV2"/>
<gene>
    <name evidence="5" type="ORF">BBA_10222</name>
</gene>
<feature type="region of interest" description="Disordered" evidence="4">
    <location>
        <begin position="380"/>
        <end position="402"/>
    </location>
</feature>
<dbReference type="RefSeq" id="XP_008603541.1">
    <property type="nucleotide sequence ID" value="XM_008605319.1"/>
</dbReference>
<organism evidence="5 6">
    <name type="scientific">Beauveria bassiana (strain ARSEF 2860)</name>
    <name type="common">White muscardine disease fungus</name>
    <name type="synonym">Tritirachium shiotae</name>
    <dbReference type="NCBI Taxonomy" id="655819"/>
    <lineage>
        <taxon>Eukaryota</taxon>
        <taxon>Fungi</taxon>
        <taxon>Dikarya</taxon>
        <taxon>Ascomycota</taxon>
        <taxon>Pezizomycotina</taxon>
        <taxon>Sordariomycetes</taxon>
        <taxon>Hypocreomycetidae</taxon>
        <taxon>Hypocreales</taxon>
        <taxon>Cordycipitaceae</taxon>
        <taxon>Beauveria</taxon>
    </lineage>
</organism>
<accession>J4UEV2</accession>
<protein>
    <submittedName>
        <fullName evidence="5">Ankyrin repeat domain protein</fullName>
    </submittedName>
</protein>
<evidence type="ECO:0000256" key="3">
    <source>
        <dbReference type="PROSITE-ProRule" id="PRU00023"/>
    </source>
</evidence>
<dbReference type="InterPro" id="IPR002110">
    <property type="entry name" value="Ankyrin_rpt"/>
</dbReference>
<dbReference type="PANTHER" id="PTHR24173">
    <property type="entry name" value="ANKYRIN REPEAT CONTAINING"/>
    <property type="match status" value="1"/>
</dbReference>
<dbReference type="Pfam" id="PF12796">
    <property type="entry name" value="Ank_2"/>
    <property type="match status" value="3"/>
</dbReference>
<feature type="repeat" description="ANK" evidence="3">
    <location>
        <begin position="201"/>
        <end position="225"/>
    </location>
</feature>
<dbReference type="AlphaFoldDB" id="J4UEV2"/>
<keyword evidence="1" id="KW-0677">Repeat</keyword>